<feature type="signal peptide" evidence="7">
    <location>
        <begin position="1"/>
        <end position="18"/>
    </location>
</feature>
<name>A0AAN6XEL0_9PEZI</name>
<comment type="subcellular location">
    <subcellularLocation>
        <location evidence="1">Membrane</location>
        <topology evidence="1">Single-pass membrane protein</topology>
    </subcellularLocation>
</comment>
<dbReference type="InterPro" id="IPR051694">
    <property type="entry name" value="Immunoregulatory_rcpt-like"/>
</dbReference>
<keyword evidence="9" id="KW-1185">Reference proteome</keyword>
<gene>
    <name evidence="8" type="ORF">QBC40DRAFT_107950</name>
</gene>
<comment type="caution">
    <text evidence="8">The sequence shown here is derived from an EMBL/GenBank/DDBJ whole genome shotgun (WGS) entry which is preliminary data.</text>
</comment>
<organism evidence="8 9">
    <name type="scientific">Triangularia verruculosa</name>
    <dbReference type="NCBI Taxonomy" id="2587418"/>
    <lineage>
        <taxon>Eukaryota</taxon>
        <taxon>Fungi</taxon>
        <taxon>Dikarya</taxon>
        <taxon>Ascomycota</taxon>
        <taxon>Pezizomycotina</taxon>
        <taxon>Sordariomycetes</taxon>
        <taxon>Sordariomycetidae</taxon>
        <taxon>Sordariales</taxon>
        <taxon>Podosporaceae</taxon>
        <taxon>Triangularia</taxon>
    </lineage>
</organism>
<feature type="transmembrane region" description="Helical" evidence="6">
    <location>
        <begin position="216"/>
        <end position="241"/>
    </location>
</feature>
<dbReference type="PANTHER" id="PTHR15549:SF33">
    <property type="entry name" value="MEMBRANE PROTEIN WSC4, PUTATIVE (AFU_ORTHOLOGUE AFUA_5G09020)-RELATED"/>
    <property type="match status" value="1"/>
</dbReference>
<dbReference type="EMBL" id="MU863969">
    <property type="protein sequence ID" value="KAK4197162.1"/>
    <property type="molecule type" value="Genomic_DNA"/>
</dbReference>
<feature type="compositionally biased region" description="Low complexity" evidence="5">
    <location>
        <begin position="159"/>
        <end position="185"/>
    </location>
</feature>
<evidence type="ECO:0000313" key="9">
    <source>
        <dbReference type="Proteomes" id="UP001303160"/>
    </source>
</evidence>
<evidence type="ECO:0000256" key="1">
    <source>
        <dbReference type="ARBA" id="ARBA00004167"/>
    </source>
</evidence>
<feature type="region of interest" description="Disordered" evidence="5">
    <location>
        <begin position="286"/>
        <end position="323"/>
    </location>
</feature>
<evidence type="ECO:0000256" key="2">
    <source>
        <dbReference type="ARBA" id="ARBA00022692"/>
    </source>
</evidence>
<keyword evidence="4 6" id="KW-0472">Membrane</keyword>
<dbReference type="AlphaFoldDB" id="A0AAN6XEL0"/>
<dbReference type="PANTHER" id="PTHR15549">
    <property type="entry name" value="PAIRED IMMUNOGLOBULIN-LIKE TYPE 2 RECEPTOR"/>
    <property type="match status" value="1"/>
</dbReference>
<keyword evidence="3 6" id="KW-1133">Transmembrane helix</keyword>
<feature type="region of interest" description="Disordered" evidence="5">
    <location>
        <begin position="159"/>
        <end position="213"/>
    </location>
</feature>
<protein>
    <recommendedName>
        <fullName evidence="10">Mid2 domain-containing protein</fullName>
    </recommendedName>
</protein>
<evidence type="ECO:0000256" key="3">
    <source>
        <dbReference type="ARBA" id="ARBA00022989"/>
    </source>
</evidence>
<proteinExistence type="predicted"/>
<dbReference type="GO" id="GO:0016020">
    <property type="term" value="C:membrane"/>
    <property type="evidence" value="ECO:0007669"/>
    <property type="project" value="UniProtKB-SubCell"/>
</dbReference>
<evidence type="ECO:0000256" key="4">
    <source>
        <dbReference type="ARBA" id="ARBA00023136"/>
    </source>
</evidence>
<dbReference type="Proteomes" id="UP001303160">
    <property type="component" value="Unassembled WGS sequence"/>
</dbReference>
<evidence type="ECO:0008006" key="10">
    <source>
        <dbReference type="Google" id="ProtNLM"/>
    </source>
</evidence>
<evidence type="ECO:0000256" key="7">
    <source>
        <dbReference type="SAM" id="SignalP"/>
    </source>
</evidence>
<dbReference type="GO" id="GO:0071944">
    <property type="term" value="C:cell periphery"/>
    <property type="evidence" value="ECO:0007669"/>
    <property type="project" value="UniProtKB-ARBA"/>
</dbReference>
<accession>A0AAN6XEL0</accession>
<evidence type="ECO:0000256" key="6">
    <source>
        <dbReference type="SAM" id="Phobius"/>
    </source>
</evidence>
<reference evidence="8" key="2">
    <citation type="submission" date="2023-05" db="EMBL/GenBank/DDBJ databases">
        <authorList>
            <consortium name="Lawrence Berkeley National Laboratory"/>
            <person name="Steindorff A."/>
            <person name="Hensen N."/>
            <person name="Bonometti L."/>
            <person name="Westerberg I."/>
            <person name="Brannstrom I.O."/>
            <person name="Guillou S."/>
            <person name="Cros-Aarteil S."/>
            <person name="Calhoun S."/>
            <person name="Haridas S."/>
            <person name="Kuo A."/>
            <person name="Mondo S."/>
            <person name="Pangilinan J."/>
            <person name="Riley R."/>
            <person name="Labutti K."/>
            <person name="Andreopoulos B."/>
            <person name="Lipzen A."/>
            <person name="Chen C."/>
            <person name="Yanf M."/>
            <person name="Daum C."/>
            <person name="Ng V."/>
            <person name="Clum A."/>
            <person name="Ohm R."/>
            <person name="Martin F."/>
            <person name="Silar P."/>
            <person name="Natvig D."/>
            <person name="Lalanne C."/>
            <person name="Gautier V."/>
            <person name="Ament-Velasquez S.L."/>
            <person name="Kruys A."/>
            <person name="Hutchinson M.I."/>
            <person name="Powell A.J."/>
            <person name="Barry K."/>
            <person name="Miller A.N."/>
            <person name="Grigoriev I.V."/>
            <person name="Debuchy R."/>
            <person name="Gladieux P."/>
            <person name="Thoren M.H."/>
            <person name="Johannesson H."/>
        </authorList>
    </citation>
    <scope>NUCLEOTIDE SEQUENCE</scope>
    <source>
        <strain evidence="8">CBS 315.58</strain>
    </source>
</reference>
<keyword evidence="2 6" id="KW-0812">Transmembrane</keyword>
<feature type="chain" id="PRO_5042939010" description="Mid2 domain-containing protein" evidence="7">
    <location>
        <begin position="19"/>
        <end position="323"/>
    </location>
</feature>
<evidence type="ECO:0000313" key="8">
    <source>
        <dbReference type="EMBL" id="KAK4197162.1"/>
    </source>
</evidence>
<reference evidence="8" key="1">
    <citation type="journal article" date="2023" name="Mol. Phylogenet. Evol.">
        <title>Genome-scale phylogeny and comparative genomics of the fungal order Sordariales.</title>
        <authorList>
            <person name="Hensen N."/>
            <person name="Bonometti L."/>
            <person name="Westerberg I."/>
            <person name="Brannstrom I.O."/>
            <person name="Guillou S."/>
            <person name="Cros-Aarteil S."/>
            <person name="Calhoun S."/>
            <person name="Haridas S."/>
            <person name="Kuo A."/>
            <person name="Mondo S."/>
            <person name="Pangilinan J."/>
            <person name="Riley R."/>
            <person name="LaButti K."/>
            <person name="Andreopoulos B."/>
            <person name="Lipzen A."/>
            <person name="Chen C."/>
            <person name="Yan M."/>
            <person name="Daum C."/>
            <person name="Ng V."/>
            <person name="Clum A."/>
            <person name="Steindorff A."/>
            <person name="Ohm R.A."/>
            <person name="Martin F."/>
            <person name="Silar P."/>
            <person name="Natvig D.O."/>
            <person name="Lalanne C."/>
            <person name="Gautier V."/>
            <person name="Ament-Velasquez S.L."/>
            <person name="Kruys A."/>
            <person name="Hutchinson M.I."/>
            <person name="Powell A.J."/>
            <person name="Barry K."/>
            <person name="Miller A.N."/>
            <person name="Grigoriev I.V."/>
            <person name="Debuchy R."/>
            <person name="Gladieux P."/>
            <person name="Hiltunen Thoren M."/>
            <person name="Johannesson H."/>
        </authorList>
    </citation>
    <scope>NUCLEOTIDE SEQUENCE</scope>
    <source>
        <strain evidence="8">CBS 315.58</strain>
    </source>
</reference>
<keyword evidence="7" id="KW-0732">Signal</keyword>
<sequence>MRIFTVIAFMGLVQASLAVKKCYYPDGREATSDSPCGPDTEDSMCCFKGSPHGLACLANKMCESPDGKIIRGSCTDRTWSSPACANVCRSVDWGGANLISCSNVTNKDTSYCCEKTEKANCCDSGVGRLELQPPQPITLALWDGSNRVYTAVSQVSTSSSTSTSTTLSTSSSDPTTSTTSSAVSAKETGPGSSDAEEGPTRAPEQASSSSSGGLPVAAQAGIGVGVAAVVVLLAVIAWLLWKLNKTKQALPTATPSLMDPYTQPSPYVQEWHKQQQQRDIGELRTGRDWDQHQGLQPSAELPHHSPYGPPQSAELPTGANRYA</sequence>
<evidence type="ECO:0000256" key="5">
    <source>
        <dbReference type="SAM" id="MobiDB-lite"/>
    </source>
</evidence>